<evidence type="ECO:0000256" key="1">
    <source>
        <dbReference type="SAM" id="Phobius"/>
    </source>
</evidence>
<keyword evidence="3" id="KW-1185">Reference proteome</keyword>
<organism evidence="2 3">
    <name type="scientific">Zingiber officinale</name>
    <name type="common">Ginger</name>
    <name type="synonym">Amomum zingiber</name>
    <dbReference type="NCBI Taxonomy" id="94328"/>
    <lineage>
        <taxon>Eukaryota</taxon>
        <taxon>Viridiplantae</taxon>
        <taxon>Streptophyta</taxon>
        <taxon>Embryophyta</taxon>
        <taxon>Tracheophyta</taxon>
        <taxon>Spermatophyta</taxon>
        <taxon>Magnoliopsida</taxon>
        <taxon>Liliopsida</taxon>
        <taxon>Zingiberales</taxon>
        <taxon>Zingiberaceae</taxon>
        <taxon>Zingiber</taxon>
    </lineage>
</organism>
<comment type="caution">
    <text evidence="2">The sequence shown here is derived from an EMBL/GenBank/DDBJ whole genome shotgun (WGS) entry which is preliminary data.</text>
</comment>
<evidence type="ECO:0000313" key="3">
    <source>
        <dbReference type="Proteomes" id="UP000734854"/>
    </source>
</evidence>
<keyword evidence="1" id="KW-0812">Transmembrane</keyword>
<evidence type="ECO:0000313" key="2">
    <source>
        <dbReference type="EMBL" id="KAG6529235.1"/>
    </source>
</evidence>
<sequence length="366" mass="39570">MNLPRKEGVGVSRRRAKGSAWMYTLNIHSCPRKNCSQRAANERSELVRNMNAILGGEAIGGFWAYGNLIPQGGILNALYIYHSHDIPRGLLATTFLLVVFNCLSSFQIYSMPVFDSFEAALPLLSSLAGILGGLTLLQFVGIMESKTWIWNGKSTGKNIEKGKTLELEKFVENLNEQLSSVRSESNAKDDLLAKQAKVAEEAISASISHGGHRIFSRSAPSHATVVSSPSPTAGGHLHSITAAGRTPSPSFFYSHRSQGILPLPLSLLSVRDVLCVRGISSSRGLGFAIDSTGDFIPPSSEFEQQHLLQIWSAQQTSIPALLPSSGPDLASHSSTFSSTAVFKFDQQFFNRSGQLLFVAVSSLDSN</sequence>
<dbReference type="EMBL" id="JACMSC010000003">
    <property type="protein sequence ID" value="KAG6529235.1"/>
    <property type="molecule type" value="Genomic_DNA"/>
</dbReference>
<feature type="transmembrane region" description="Helical" evidence="1">
    <location>
        <begin position="121"/>
        <end position="143"/>
    </location>
</feature>
<reference evidence="2 3" key="1">
    <citation type="submission" date="2020-08" db="EMBL/GenBank/DDBJ databases">
        <title>Plant Genome Project.</title>
        <authorList>
            <person name="Zhang R.-G."/>
        </authorList>
    </citation>
    <scope>NUCLEOTIDE SEQUENCE [LARGE SCALE GENOMIC DNA]</scope>
    <source>
        <tissue evidence="2">Rhizome</tissue>
    </source>
</reference>
<feature type="transmembrane region" description="Helical" evidence="1">
    <location>
        <begin position="89"/>
        <end position="109"/>
    </location>
</feature>
<gene>
    <name evidence="2" type="ORF">ZIOFF_011431</name>
</gene>
<accession>A0A8J5LQ22</accession>
<keyword evidence="1" id="KW-0472">Membrane</keyword>
<dbReference type="AlphaFoldDB" id="A0A8J5LQ22"/>
<protein>
    <submittedName>
        <fullName evidence="2">Uncharacterized protein</fullName>
    </submittedName>
</protein>
<name>A0A8J5LQ22_ZINOF</name>
<dbReference type="Proteomes" id="UP000734854">
    <property type="component" value="Unassembled WGS sequence"/>
</dbReference>
<keyword evidence="1" id="KW-1133">Transmembrane helix</keyword>
<proteinExistence type="predicted"/>